<dbReference type="NCBIfam" id="TIGR04183">
    <property type="entry name" value="Por_Secre_tail"/>
    <property type="match status" value="1"/>
</dbReference>
<sequence>MKHLYLLLFIICSQTFSQEPTNYYSSATGKTGYDLKTELKKIIDNKDDNLSTEFLSLDLGYGELYTTYETSDIDSYFENNGTVLDMYSEKPLGMDSYEYTYAIETPNDDRDMGSGGNSEGQFYNREHIIPQSVFNQDSPMRNDAHFVVPSDKFVNSQRGSFPFGVVDIPNWTSTNLSKRGNNLNSGYSAGYTGTVFEPIDEFKGDIARMHFYFAVRYEDDIASFNSYDMFNGSENQVFSTTFFNILYQWHINDPVSTREQDRNNAIFNRQNNRNPFIDNPNYVQSIWSSLLSNKNIEITSTKIYPNPVKDNFVYFSTTQNLEVIIYNVIGKQMLVKNISKDNNTIDISNLAKGIYVVKLNSNRGITAKKLIKE</sequence>
<proteinExistence type="inferred from homology"/>
<evidence type="ECO:0000313" key="7">
    <source>
        <dbReference type="Proteomes" id="UP001500027"/>
    </source>
</evidence>
<dbReference type="InterPro" id="IPR007346">
    <property type="entry name" value="Endonuclease-I"/>
</dbReference>
<dbReference type="PANTHER" id="PTHR33607:SF2">
    <property type="entry name" value="ENDONUCLEASE-1"/>
    <property type="match status" value="1"/>
</dbReference>
<dbReference type="PANTHER" id="PTHR33607">
    <property type="entry name" value="ENDONUCLEASE-1"/>
    <property type="match status" value="1"/>
</dbReference>
<dbReference type="Pfam" id="PF04231">
    <property type="entry name" value="Endonuclease_1"/>
    <property type="match status" value="1"/>
</dbReference>
<dbReference type="Pfam" id="PF18962">
    <property type="entry name" value="Por_Secre_tail"/>
    <property type="match status" value="1"/>
</dbReference>
<feature type="domain" description="Secretion system C-terminal sorting" evidence="5">
    <location>
        <begin position="303"/>
        <end position="371"/>
    </location>
</feature>
<evidence type="ECO:0000313" key="6">
    <source>
        <dbReference type="EMBL" id="GAA4270589.1"/>
    </source>
</evidence>
<dbReference type="InterPro" id="IPR026444">
    <property type="entry name" value="Secre_tail"/>
</dbReference>
<name>A0ABP8EEQ4_9FLAO</name>
<dbReference type="InterPro" id="IPR044925">
    <property type="entry name" value="His-Me_finger_sf"/>
</dbReference>
<keyword evidence="2" id="KW-0540">Nuclease</keyword>
<reference evidence="7" key="1">
    <citation type="journal article" date="2019" name="Int. J. Syst. Evol. Microbiol.">
        <title>The Global Catalogue of Microorganisms (GCM) 10K type strain sequencing project: providing services to taxonomists for standard genome sequencing and annotation.</title>
        <authorList>
            <consortium name="The Broad Institute Genomics Platform"/>
            <consortium name="The Broad Institute Genome Sequencing Center for Infectious Disease"/>
            <person name="Wu L."/>
            <person name="Ma J."/>
        </authorList>
    </citation>
    <scope>NUCLEOTIDE SEQUENCE [LARGE SCALE GENOMIC DNA]</scope>
    <source>
        <strain evidence="7">JCM 17452</strain>
    </source>
</reference>
<comment type="similarity">
    <text evidence="1">Belongs to the EndA/NucM nuclease family.</text>
</comment>
<keyword evidence="3" id="KW-0732">Signal</keyword>
<accession>A0ABP8EEQ4</accession>
<dbReference type="SUPFAM" id="SSF54060">
    <property type="entry name" value="His-Me finger endonucleases"/>
    <property type="match status" value="1"/>
</dbReference>
<protein>
    <recommendedName>
        <fullName evidence="5">Secretion system C-terminal sorting domain-containing protein</fullName>
    </recommendedName>
</protein>
<organism evidence="6 7">
    <name type="scientific">Hyunsoonleella aestuarii</name>
    <dbReference type="NCBI Taxonomy" id="912802"/>
    <lineage>
        <taxon>Bacteria</taxon>
        <taxon>Pseudomonadati</taxon>
        <taxon>Bacteroidota</taxon>
        <taxon>Flavobacteriia</taxon>
        <taxon>Flavobacteriales</taxon>
        <taxon>Flavobacteriaceae</taxon>
    </lineage>
</organism>
<gene>
    <name evidence="6" type="ORF">GCM10022257_26900</name>
</gene>
<dbReference type="EMBL" id="BAABAV010000003">
    <property type="protein sequence ID" value="GAA4270589.1"/>
    <property type="molecule type" value="Genomic_DNA"/>
</dbReference>
<dbReference type="RefSeq" id="WP_139002962.1">
    <property type="nucleotide sequence ID" value="NZ_BAABAV010000003.1"/>
</dbReference>
<evidence type="ECO:0000259" key="5">
    <source>
        <dbReference type="Pfam" id="PF18962"/>
    </source>
</evidence>
<keyword evidence="4" id="KW-0378">Hydrolase</keyword>
<comment type="caution">
    <text evidence="6">The sequence shown here is derived from an EMBL/GenBank/DDBJ whole genome shotgun (WGS) entry which is preliminary data.</text>
</comment>
<dbReference type="Proteomes" id="UP001500027">
    <property type="component" value="Unassembled WGS sequence"/>
</dbReference>
<evidence type="ECO:0000256" key="4">
    <source>
        <dbReference type="ARBA" id="ARBA00022801"/>
    </source>
</evidence>
<evidence type="ECO:0000256" key="2">
    <source>
        <dbReference type="ARBA" id="ARBA00022722"/>
    </source>
</evidence>
<keyword evidence="7" id="KW-1185">Reference proteome</keyword>
<evidence type="ECO:0000256" key="1">
    <source>
        <dbReference type="ARBA" id="ARBA00006429"/>
    </source>
</evidence>
<evidence type="ECO:0000256" key="3">
    <source>
        <dbReference type="ARBA" id="ARBA00022729"/>
    </source>
</evidence>